<dbReference type="InterPro" id="IPR051103">
    <property type="entry name" value="Plant_metabolite_P450s"/>
</dbReference>
<dbReference type="InterPro" id="IPR001128">
    <property type="entry name" value="Cyt_P450"/>
</dbReference>
<organism evidence="9 10">
    <name type="scientific">Adiantum capillus-veneris</name>
    <name type="common">Maidenhair fern</name>
    <dbReference type="NCBI Taxonomy" id="13818"/>
    <lineage>
        <taxon>Eukaryota</taxon>
        <taxon>Viridiplantae</taxon>
        <taxon>Streptophyta</taxon>
        <taxon>Embryophyta</taxon>
        <taxon>Tracheophyta</taxon>
        <taxon>Polypodiopsida</taxon>
        <taxon>Polypodiidae</taxon>
        <taxon>Polypodiales</taxon>
        <taxon>Pteridineae</taxon>
        <taxon>Pteridaceae</taxon>
        <taxon>Vittarioideae</taxon>
        <taxon>Adiantum</taxon>
    </lineage>
</organism>
<evidence type="ECO:0000256" key="3">
    <source>
        <dbReference type="ARBA" id="ARBA00022723"/>
    </source>
</evidence>
<dbReference type="GO" id="GO:0016020">
    <property type="term" value="C:membrane"/>
    <property type="evidence" value="ECO:0007669"/>
    <property type="project" value="UniProtKB-SubCell"/>
</dbReference>
<comment type="cofactor">
    <cofactor evidence="6">
        <name>heme</name>
        <dbReference type="ChEBI" id="CHEBI:30413"/>
    </cofactor>
</comment>
<keyword evidence="7" id="KW-0503">Monooxygenase</keyword>
<keyword evidence="6 7" id="KW-0408">Iron</keyword>
<dbReference type="PRINTS" id="PR00385">
    <property type="entry name" value="P450"/>
</dbReference>
<dbReference type="SUPFAM" id="SSF48264">
    <property type="entry name" value="Cytochrome P450"/>
    <property type="match status" value="1"/>
</dbReference>
<dbReference type="Pfam" id="PF00067">
    <property type="entry name" value="p450"/>
    <property type="match status" value="1"/>
</dbReference>
<gene>
    <name evidence="9" type="ORF">GOP47_0013893</name>
</gene>
<protein>
    <recommendedName>
        <fullName evidence="11">Cytochrome P450</fullName>
    </recommendedName>
</protein>
<dbReference type="InterPro" id="IPR017972">
    <property type="entry name" value="Cyt_P450_CS"/>
</dbReference>
<dbReference type="InterPro" id="IPR002401">
    <property type="entry name" value="Cyt_P450_E_grp-I"/>
</dbReference>
<dbReference type="GO" id="GO:0005506">
    <property type="term" value="F:iron ion binding"/>
    <property type="evidence" value="ECO:0007669"/>
    <property type="project" value="InterPro"/>
</dbReference>
<dbReference type="CDD" id="cd11075">
    <property type="entry name" value="CYP77_89"/>
    <property type="match status" value="1"/>
</dbReference>
<evidence type="ECO:0000256" key="8">
    <source>
        <dbReference type="SAM" id="Phobius"/>
    </source>
</evidence>
<dbReference type="AlphaFoldDB" id="A0A9D4UPV6"/>
<dbReference type="EMBL" id="JABFUD020000013">
    <property type="protein sequence ID" value="KAI5071642.1"/>
    <property type="molecule type" value="Genomic_DNA"/>
</dbReference>
<comment type="subcellular location">
    <subcellularLocation>
        <location evidence="1">Membrane</location>
        <topology evidence="1">Single-pass membrane protein</topology>
    </subcellularLocation>
</comment>
<feature type="transmembrane region" description="Helical" evidence="8">
    <location>
        <begin position="12"/>
        <end position="34"/>
    </location>
</feature>
<evidence type="ECO:0000256" key="2">
    <source>
        <dbReference type="ARBA" id="ARBA00022692"/>
    </source>
</evidence>
<dbReference type="PRINTS" id="PR00463">
    <property type="entry name" value="EP450I"/>
</dbReference>
<keyword evidence="4 8" id="KW-1133">Transmembrane helix</keyword>
<evidence type="ECO:0000256" key="4">
    <source>
        <dbReference type="ARBA" id="ARBA00022989"/>
    </source>
</evidence>
<evidence type="ECO:0000256" key="1">
    <source>
        <dbReference type="ARBA" id="ARBA00004167"/>
    </source>
</evidence>
<evidence type="ECO:0000256" key="6">
    <source>
        <dbReference type="PIRSR" id="PIRSR602401-1"/>
    </source>
</evidence>
<evidence type="ECO:0000313" key="9">
    <source>
        <dbReference type="EMBL" id="KAI5071642.1"/>
    </source>
</evidence>
<name>A0A9D4UPV6_ADICA</name>
<accession>A0A9D4UPV6</accession>
<dbReference type="OrthoDB" id="1055148at2759"/>
<keyword evidence="10" id="KW-1185">Reference proteome</keyword>
<dbReference type="PANTHER" id="PTHR24298:SF800">
    <property type="entry name" value="CYTOCHROME P450 89A2-RELATED"/>
    <property type="match status" value="1"/>
</dbReference>
<comment type="caution">
    <text evidence="9">The sequence shown here is derived from an EMBL/GenBank/DDBJ whole genome shotgun (WGS) entry which is preliminary data.</text>
</comment>
<reference evidence="9" key="1">
    <citation type="submission" date="2021-01" db="EMBL/GenBank/DDBJ databases">
        <title>Adiantum capillus-veneris genome.</title>
        <authorList>
            <person name="Fang Y."/>
            <person name="Liao Q."/>
        </authorList>
    </citation>
    <scope>NUCLEOTIDE SEQUENCE</scope>
    <source>
        <strain evidence="9">H3</strain>
        <tissue evidence="9">Leaf</tissue>
    </source>
</reference>
<dbReference type="InterPro" id="IPR036396">
    <property type="entry name" value="Cyt_P450_sf"/>
</dbReference>
<evidence type="ECO:0008006" key="11">
    <source>
        <dbReference type="Google" id="ProtNLM"/>
    </source>
</evidence>
<dbReference type="GO" id="GO:0016709">
    <property type="term" value="F:oxidoreductase activity, acting on paired donors, with incorporation or reduction of molecular oxygen, NAD(P)H as one donor, and incorporation of one atom of oxygen"/>
    <property type="evidence" value="ECO:0007669"/>
    <property type="project" value="TreeGrafter"/>
</dbReference>
<evidence type="ECO:0000313" key="10">
    <source>
        <dbReference type="Proteomes" id="UP000886520"/>
    </source>
</evidence>
<proteinExistence type="inferred from homology"/>
<dbReference type="Proteomes" id="UP000886520">
    <property type="component" value="Chromosome 13"/>
</dbReference>
<sequence length="502" mass="56213">MVQPVWHTSTGGQIVGVLGALTVSLLILLLLLLLHRRGSRPALNLPPCPFPPLPLLANLLHLRKVLRSPLRHTFGPIFTLHLGRGPLVVVTSATLAHEALVMEGRLFADRPRLPSRIVFTSNFRNINSAPYGPHWRTLRRNLVQEMLSVPKILSFKPGRTRVLTRLVSAVMSEAVSNQGVVSVYSNIRVAMFELLLLMCFGFHMPENDILQMSALLDDVVRFAAGQIVDFFPLLNVFNRKKRKEGTLRARQVQIFTSHLEKHNELKTLGQLMPGSYVETLLQMNVPTDEMVTLCSEFMVGGTDTTATTLEWAMAQLVRNPSIQNKVYNQMRDIVGDRLVEETDLQQLTYLQAVIKETLRLHPPGHMLLPHAVSECCKLGGYDIPSNAIVMFDVISMARDPAIWEEPLSFKPERFMEATAQVDITGSKEVTMIPFGAGRRICPGLGLATMHMEMFVAHLMQSFEWASSPAAGEAVDLTENPVFTVRMKHPLKAVVRDRKKRKG</sequence>
<keyword evidence="5 8" id="KW-0472">Membrane</keyword>
<keyword evidence="3 6" id="KW-0479">Metal-binding</keyword>
<evidence type="ECO:0000256" key="5">
    <source>
        <dbReference type="ARBA" id="ARBA00023136"/>
    </source>
</evidence>
<keyword evidence="2 8" id="KW-0812">Transmembrane</keyword>
<dbReference type="Gene3D" id="1.10.630.10">
    <property type="entry name" value="Cytochrome P450"/>
    <property type="match status" value="1"/>
</dbReference>
<evidence type="ECO:0000256" key="7">
    <source>
        <dbReference type="RuleBase" id="RU000461"/>
    </source>
</evidence>
<dbReference type="PROSITE" id="PS00086">
    <property type="entry name" value="CYTOCHROME_P450"/>
    <property type="match status" value="1"/>
</dbReference>
<comment type="similarity">
    <text evidence="7">Belongs to the cytochrome P450 family.</text>
</comment>
<dbReference type="PANTHER" id="PTHR24298">
    <property type="entry name" value="FLAVONOID 3'-MONOOXYGENASE-RELATED"/>
    <property type="match status" value="1"/>
</dbReference>
<keyword evidence="7" id="KW-0560">Oxidoreductase</keyword>
<keyword evidence="6 7" id="KW-0349">Heme</keyword>
<dbReference type="GO" id="GO:0020037">
    <property type="term" value="F:heme binding"/>
    <property type="evidence" value="ECO:0007669"/>
    <property type="project" value="InterPro"/>
</dbReference>
<feature type="binding site" description="axial binding residue" evidence="6">
    <location>
        <position position="441"/>
    </location>
    <ligand>
        <name>heme</name>
        <dbReference type="ChEBI" id="CHEBI:30413"/>
    </ligand>
    <ligandPart>
        <name>Fe</name>
        <dbReference type="ChEBI" id="CHEBI:18248"/>
    </ligandPart>
</feature>